<dbReference type="Pfam" id="PF04074">
    <property type="entry name" value="DUF386"/>
    <property type="match status" value="1"/>
</dbReference>
<dbReference type="OrthoDB" id="6196468at2"/>
<evidence type="ECO:0000313" key="1">
    <source>
        <dbReference type="EMBL" id="SUO97592.1"/>
    </source>
</evidence>
<dbReference type="GO" id="GO:0005829">
    <property type="term" value="C:cytosol"/>
    <property type="evidence" value="ECO:0007669"/>
    <property type="project" value="TreeGrafter"/>
</dbReference>
<dbReference type="RefSeq" id="WP_072576086.1">
    <property type="nucleotide sequence ID" value="NZ_LWHB01000049.1"/>
</dbReference>
<sequence>MELIYRHQPPCFISQAAKQVLDYLAQTDLSKLPNGSHLINGETFYVNIFHYTTAESEARIWEAHQKYLDIHLVLEGQETVCQAFLPTVETGEYQSETDYLPIAQQTKAQTRFLLTPDELAIFAPEDAHQTGLIVEKPQKIRKAVFKRLIKP</sequence>
<dbReference type="Gene3D" id="2.60.120.370">
    <property type="entry name" value="YhcH/YjgK/YiaL"/>
    <property type="match status" value="1"/>
</dbReference>
<dbReference type="PANTHER" id="PTHR34986:SF1">
    <property type="entry name" value="PROTEIN YIAL"/>
    <property type="match status" value="1"/>
</dbReference>
<gene>
    <name evidence="1" type="ORF">NCTC13337_02514</name>
</gene>
<dbReference type="Proteomes" id="UP000254601">
    <property type="component" value="Unassembled WGS sequence"/>
</dbReference>
<dbReference type="InterPro" id="IPR004375">
    <property type="entry name" value="NanQ/TabA/YiaL"/>
</dbReference>
<dbReference type="PANTHER" id="PTHR34986">
    <property type="entry name" value="EVOLVED BETA-GALACTOSIDASE SUBUNIT BETA"/>
    <property type="match status" value="1"/>
</dbReference>
<dbReference type="NCBIfam" id="TIGR00022">
    <property type="entry name" value="YhcH/YjgK/YiaL family protein"/>
    <property type="match status" value="1"/>
</dbReference>
<name>A0A380MZ58_9GAMM</name>
<reference evidence="1 2" key="1">
    <citation type="submission" date="2018-06" db="EMBL/GenBank/DDBJ databases">
        <authorList>
            <consortium name="Pathogen Informatics"/>
            <person name="Doyle S."/>
        </authorList>
    </citation>
    <scope>NUCLEOTIDE SEQUENCE [LARGE SCALE GENOMIC DNA]</scope>
    <source>
        <strain evidence="1 2">NCTC13337</strain>
    </source>
</reference>
<dbReference type="EMBL" id="UHIC01000001">
    <property type="protein sequence ID" value="SUO97592.1"/>
    <property type="molecule type" value="Genomic_DNA"/>
</dbReference>
<proteinExistence type="predicted"/>
<organism evidence="1 2">
    <name type="scientific">Suttonella ornithocola</name>
    <dbReference type="NCBI Taxonomy" id="279832"/>
    <lineage>
        <taxon>Bacteria</taxon>
        <taxon>Pseudomonadati</taxon>
        <taxon>Pseudomonadota</taxon>
        <taxon>Gammaproteobacteria</taxon>
        <taxon>Cardiobacteriales</taxon>
        <taxon>Cardiobacteriaceae</taxon>
        <taxon>Suttonella</taxon>
    </lineage>
</organism>
<dbReference type="SUPFAM" id="SSF51197">
    <property type="entry name" value="Clavaminate synthase-like"/>
    <property type="match status" value="1"/>
</dbReference>
<keyword evidence="2" id="KW-1185">Reference proteome</keyword>
<evidence type="ECO:0000313" key="2">
    <source>
        <dbReference type="Proteomes" id="UP000254601"/>
    </source>
</evidence>
<dbReference type="AlphaFoldDB" id="A0A380MZ58"/>
<accession>A0A380MZ58</accession>
<protein>
    <submittedName>
        <fullName evidence="1">Uncharacterized protein, YhcH/YjgK/YiaL family</fullName>
    </submittedName>
</protein>
<dbReference type="InterPro" id="IPR037012">
    <property type="entry name" value="NanQ/TabA/YiaL_sf"/>
</dbReference>